<accession>A0ABR2XGB1</accession>
<keyword evidence="2" id="KW-1185">Reference proteome</keyword>
<dbReference type="Proteomes" id="UP001465668">
    <property type="component" value="Unassembled WGS sequence"/>
</dbReference>
<dbReference type="EMBL" id="JARVKM010000057">
    <property type="protein sequence ID" value="KAK9772849.1"/>
    <property type="molecule type" value="Genomic_DNA"/>
</dbReference>
<comment type="caution">
    <text evidence="1">The sequence shown here is derived from an EMBL/GenBank/DDBJ whole genome shotgun (WGS) entry which is preliminary data.</text>
</comment>
<evidence type="ECO:0000313" key="2">
    <source>
        <dbReference type="Proteomes" id="UP001465668"/>
    </source>
</evidence>
<sequence length="84" mass="9513">MYFTAPLAQSFAALTAAHPGHEREESLKTLAQRDTWHGNKRVLDACSAKPEAFHQRGVELRLAEFNRQRIARCIAVYEIVGTFI</sequence>
<dbReference type="GO" id="GO:0051213">
    <property type="term" value="F:dioxygenase activity"/>
    <property type="evidence" value="ECO:0007669"/>
    <property type="project" value="UniProtKB-KW"/>
</dbReference>
<keyword evidence="1" id="KW-0560">Oxidoreductase</keyword>
<keyword evidence="1" id="KW-0223">Dioxygenase</keyword>
<proteinExistence type="predicted"/>
<protein>
    <submittedName>
        <fullName evidence="1">Intradiol ring-cleavage dioxygenase</fullName>
    </submittedName>
</protein>
<organism evidence="1 2">
    <name type="scientific">Seiridium cardinale</name>
    <dbReference type="NCBI Taxonomy" id="138064"/>
    <lineage>
        <taxon>Eukaryota</taxon>
        <taxon>Fungi</taxon>
        <taxon>Dikarya</taxon>
        <taxon>Ascomycota</taxon>
        <taxon>Pezizomycotina</taxon>
        <taxon>Sordariomycetes</taxon>
        <taxon>Xylariomycetidae</taxon>
        <taxon>Amphisphaeriales</taxon>
        <taxon>Sporocadaceae</taxon>
        <taxon>Seiridium</taxon>
    </lineage>
</organism>
<evidence type="ECO:0000313" key="1">
    <source>
        <dbReference type="EMBL" id="KAK9772849.1"/>
    </source>
</evidence>
<gene>
    <name evidence="1" type="ORF">SCAR479_10534</name>
</gene>
<name>A0ABR2XGB1_9PEZI</name>
<reference evidence="1 2" key="1">
    <citation type="submission" date="2024-02" db="EMBL/GenBank/DDBJ databases">
        <title>First draft genome assembly of two strains of Seiridium cardinale.</title>
        <authorList>
            <person name="Emiliani G."/>
            <person name="Scali E."/>
        </authorList>
    </citation>
    <scope>NUCLEOTIDE SEQUENCE [LARGE SCALE GENOMIC DNA]</scope>
    <source>
        <strain evidence="1 2">BM-138-000479</strain>
    </source>
</reference>